<dbReference type="GO" id="GO:0016757">
    <property type="term" value="F:glycosyltransferase activity"/>
    <property type="evidence" value="ECO:0007669"/>
    <property type="project" value="UniProtKB-KW"/>
</dbReference>
<dbReference type="PANTHER" id="PTHR22916">
    <property type="entry name" value="GLYCOSYLTRANSFERASE"/>
    <property type="match status" value="1"/>
</dbReference>
<proteinExistence type="predicted"/>
<keyword evidence="3" id="KW-1185">Reference proteome</keyword>
<comment type="caution">
    <text evidence="2">The sequence shown here is derived from an EMBL/GenBank/DDBJ whole genome shotgun (WGS) entry which is preliminary data.</text>
</comment>
<dbReference type="SUPFAM" id="SSF53448">
    <property type="entry name" value="Nucleotide-diphospho-sugar transferases"/>
    <property type="match status" value="1"/>
</dbReference>
<dbReference type="RefSeq" id="WP_395418185.1">
    <property type="nucleotide sequence ID" value="NZ_JBIPKE010000018.1"/>
</dbReference>
<accession>A0ABW7NAU8</accession>
<dbReference type="InterPro" id="IPR001173">
    <property type="entry name" value="Glyco_trans_2-like"/>
</dbReference>
<organism evidence="2 3">
    <name type="scientific">Marinoscillum luteum</name>
    <dbReference type="NCBI Taxonomy" id="861051"/>
    <lineage>
        <taxon>Bacteria</taxon>
        <taxon>Pseudomonadati</taxon>
        <taxon>Bacteroidota</taxon>
        <taxon>Cytophagia</taxon>
        <taxon>Cytophagales</taxon>
        <taxon>Reichenbachiellaceae</taxon>
        <taxon>Marinoscillum</taxon>
    </lineage>
</organism>
<keyword evidence="2" id="KW-0808">Transferase</keyword>
<sequence length="282" mass="32360">MLDKPTISIIIPTFNAELTLRSCLDSVCHQSYSSYEVLLIDGNSTDRTLEIIEDYKGYGVKWISESDTGIYDAMNKGVAMASGEWLYFLGSDDQLCENALSAIADHLYYPKVHFVYGDVFFKHSGRRYGFEYTNEKLAERVICHQAIFAHRSLFVRCGLFDQRYKSCADYAFMIKAFGLNPNHNFYTNEPIAVFDERGFSAAHLDLPFLRIKHKLCKTHLGIDSNNEAYFEHLSKEGNHEIEAGSMMTGIKMSIVSVLLGRNKMRKLLDVLYVLEKRFFRKS</sequence>
<dbReference type="Gene3D" id="3.90.550.10">
    <property type="entry name" value="Spore Coat Polysaccharide Biosynthesis Protein SpsA, Chain A"/>
    <property type="match status" value="1"/>
</dbReference>
<protein>
    <submittedName>
        <fullName evidence="2">Glycosyltransferase family 2 protein</fullName>
        <ecNumber evidence="2">2.4.-.-</ecNumber>
    </submittedName>
</protein>
<evidence type="ECO:0000313" key="3">
    <source>
        <dbReference type="Proteomes" id="UP001610063"/>
    </source>
</evidence>
<dbReference type="EC" id="2.4.-.-" evidence="2"/>
<name>A0ABW7NAU8_9BACT</name>
<gene>
    <name evidence="2" type="ORF">ACHKAR_14955</name>
</gene>
<evidence type="ECO:0000313" key="2">
    <source>
        <dbReference type="EMBL" id="MFH6984753.1"/>
    </source>
</evidence>
<dbReference type="InterPro" id="IPR029044">
    <property type="entry name" value="Nucleotide-diphossugar_trans"/>
</dbReference>
<feature type="domain" description="Glycosyltransferase 2-like" evidence="1">
    <location>
        <begin position="8"/>
        <end position="127"/>
    </location>
</feature>
<dbReference type="CDD" id="cd06433">
    <property type="entry name" value="GT_2_WfgS_like"/>
    <property type="match status" value="1"/>
</dbReference>
<dbReference type="PANTHER" id="PTHR22916:SF3">
    <property type="entry name" value="UDP-GLCNAC:BETAGAL BETA-1,3-N-ACETYLGLUCOSAMINYLTRANSFERASE-LIKE PROTEIN 1"/>
    <property type="match status" value="1"/>
</dbReference>
<reference evidence="2 3" key="1">
    <citation type="journal article" date="2013" name="Int. J. Syst. Evol. Microbiol.">
        <title>Marinoscillum luteum sp. nov., isolated from marine sediment.</title>
        <authorList>
            <person name="Cha I.T."/>
            <person name="Park S.J."/>
            <person name="Kim S.J."/>
            <person name="Kim J.G."/>
            <person name="Jung M.Y."/>
            <person name="Shin K.S."/>
            <person name="Kwon K.K."/>
            <person name="Yang S.H."/>
            <person name="Seo Y.S."/>
            <person name="Rhee S.K."/>
        </authorList>
    </citation>
    <scope>NUCLEOTIDE SEQUENCE [LARGE SCALE GENOMIC DNA]</scope>
    <source>
        <strain evidence="2 3">KCTC 23939</strain>
    </source>
</reference>
<dbReference type="EMBL" id="JBIPKE010000018">
    <property type="protein sequence ID" value="MFH6984753.1"/>
    <property type="molecule type" value="Genomic_DNA"/>
</dbReference>
<dbReference type="Pfam" id="PF00535">
    <property type="entry name" value="Glycos_transf_2"/>
    <property type="match status" value="1"/>
</dbReference>
<evidence type="ECO:0000259" key="1">
    <source>
        <dbReference type="Pfam" id="PF00535"/>
    </source>
</evidence>
<keyword evidence="2" id="KW-0328">Glycosyltransferase</keyword>
<dbReference type="Proteomes" id="UP001610063">
    <property type="component" value="Unassembled WGS sequence"/>
</dbReference>